<dbReference type="InterPro" id="IPR001129">
    <property type="entry name" value="Membr-assoc_MAPEG"/>
</dbReference>
<protein>
    <submittedName>
        <fullName evidence="6">Microsomal glutathione S-transferase 3</fullName>
    </submittedName>
</protein>
<dbReference type="GO" id="GO:0005783">
    <property type="term" value="C:endoplasmic reticulum"/>
    <property type="evidence" value="ECO:0007669"/>
    <property type="project" value="TreeGrafter"/>
</dbReference>
<evidence type="ECO:0000313" key="6">
    <source>
        <dbReference type="EMBL" id="OLY80545.1"/>
    </source>
</evidence>
<dbReference type="OrthoDB" id="410651at2759"/>
<dbReference type="InterPro" id="IPR023352">
    <property type="entry name" value="MAPEG-like_dom_sf"/>
</dbReference>
<dbReference type="PANTHER" id="PTHR10250:SF15">
    <property type="entry name" value="MICROSOMAL GLUTATHIONE S-TRANSFERASE-RELATED"/>
    <property type="match status" value="1"/>
</dbReference>
<evidence type="ECO:0000256" key="5">
    <source>
        <dbReference type="SAM" id="Phobius"/>
    </source>
</evidence>
<dbReference type="GO" id="GO:0005635">
    <property type="term" value="C:nuclear envelope"/>
    <property type="evidence" value="ECO:0007669"/>
    <property type="project" value="TreeGrafter"/>
</dbReference>
<keyword evidence="4 5" id="KW-0472">Membrane</keyword>
<dbReference type="Pfam" id="PF01124">
    <property type="entry name" value="MAPEG"/>
    <property type="match status" value="1"/>
</dbReference>
<dbReference type="Gene3D" id="1.20.120.550">
    <property type="entry name" value="Membrane associated eicosanoid/glutathione metabolism-like domain"/>
    <property type="match status" value="1"/>
</dbReference>
<evidence type="ECO:0000256" key="4">
    <source>
        <dbReference type="ARBA" id="ARBA00023136"/>
    </source>
</evidence>
<dbReference type="STRING" id="133383.A0A1R0GUI3"/>
<dbReference type="PANTHER" id="PTHR10250">
    <property type="entry name" value="MICROSOMAL GLUTATHIONE S-TRANSFERASE"/>
    <property type="match status" value="1"/>
</dbReference>
<evidence type="ECO:0000256" key="1">
    <source>
        <dbReference type="ARBA" id="ARBA00004141"/>
    </source>
</evidence>
<feature type="transmembrane region" description="Helical" evidence="5">
    <location>
        <begin position="12"/>
        <end position="32"/>
    </location>
</feature>
<keyword evidence="7" id="KW-1185">Reference proteome</keyword>
<comment type="subcellular location">
    <subcellularLocation>
        <location evidence="1">Membrane</location>
        <topology evidence="1">Multi-pass membrane protein</topology>
    </subcellularLocation>
</comment>
<keyword evidence="3 5" id="KW-1133">Transmembrane helix</keyword>
<dbReference type="EMBL" id="LSSL01003378">
    <property type="protein sequence ID" value="OLY80545.1"/>
    <property type="molecule type" value="Genomic_DNA"/>
</dbReference>
<dbReference type="GO" id="GO:0004364">
    <property type="term" value="F:glutathione transferase activity"/>
    <property type="evidence" value="ECO:0007669"/>
    <property type="project" value="TreeGrafter"/>
</dbReference>
<dbReference type="GO" id="GO:0004602">
    <property type="term" value="F:glutathione peroxidase activity"/>
    <property type="evidence" value="ECO:0007669"/>
    <property type="project" value="TreeGrafter"/>
</dbReference>
<dbReference type="Proteomes" id="UP000187455">
    <property type="component" value="Unassembled WGS sequence"/>
</dbReference>
<organism evidence="6 7">
    <name type="scientific">Smittium mucronatum</name>
    <dbReference type="NCBI Taxonomy" id="133383"/>
    <lineage>
        <taxon>Eukaryota</taxon>
        <taxon>Fungi</taxon>
        <taxon>Fungi incertae sedis</taxon>
        <taxon>Zoopagomycota</taxon>
        <taxon>Kickxellomycotina</taxon>
        <taxon>Harpellomycetes</taxon>
        <taxon>Harpellales</taxon>
        <taxon>Legeriomycetaceae</taxon>
        <taxon>Smittium</taxon>
    </lineage>
</organism>
<evidence type="ECO:0000256" key="3">
    <source>
        <dbReference type="ARBA" id="ARBA00022989"/>
    </source>
</evidence>
<evidence type="ECO:0000256" key="2">
    <source>
        <dbReference type="ARBA" id="ARBA00022692"/>
    </source>
</evidence>
<dbReference type="InterPro" id="IPR050997">
    <property type="entry name" value="MAPEG"/>
</dbReference>
<proteinExistence type="predicted"/>
<reference evidence="6 7" key="1">
    <citation type="journal article" date="2016" name="Mol. Biol. Evol.">
        <title>Genome-Wide Survey of Gut Fungi (Harpellales) Reveals the First Horizontally Transferred Ubiquitin Gene from a Mosquito Host.</title>
        <authorList>
            <person name="Wang Y."/>
            <person name="White M.M."/>
            <person name="Kvist S."/>
            <person name="Moncalvo J.M."/>
        </authorList>
    </citation>
    <scope>NUCLEOTIDE SEQUENCE [LARGE SCALE GENOMIC DNA]</scope>
    <source>
        <strain evidence="6 7">ALG-7-W6</strain>
    </source>
</reference>
<evidence type="ECO:0000313" key="7">
    <source>
        <dbReference type="Proteomes" id="UP000187455"/>
    </source>
</evidence>
<sequence>MAAITIGTQYTWNLLAVTAMCFQCALAGFSVGGARKKFGVDYPDMGSGRFTAKLTDAQWIEFNNVMRVHQNYVEQLPIVIVATLVSGIFYPTLSALLGGIYITGRYLYGVGYTKSGASGRYPGAPMLNLSMFLNLILCFIGIFNANF</sequence>
<comment type="caution">
    <text evidence="6">The sequence shown here is derived from an EMBL/GenBank/DDBJ whole genome shotgun (WGS) entry which is preliminary data.</text>
</comment>
<dbReference type="GO" id="GO:0016020">
    <property type="term" value="C:membrane"/>
    <property type="evidence" value="ECO:0007669"/>
    <property type="project" value="UniProtKB-SubCell"/>
</dbReference>
<feature type="transmembrane region" description="Helical" evidence="5">
    <location>
        <begin position="76"/>
        <end position="103"/>
    </location>
</feature>
<dbReference type="SUPFAM" id="SSF161084">
    <property type="entry name" value="MAPEG domain-like"/>
    <property type="match status" value="1"/>
</dbReference>
<accession>A0A1R0GUI3</accession>
<dbReference type="AlphaFoldDB" id="A0A1R0GUI3"/>
<gene>
    <name evidence="6" type="ORF">AYI68_g5359</name>
</gene>
<name>A0A1R0GUI3_9FUNG</name>
<keyword evidence="6" id="KW-0808">Transferase</keyword>
<keyword evidence="2 5" id="KW-0812">Transmembrane</keyword>
<feature type="transmembrane region" description="Helical" evidence="5">
    <location>
        <begin position="123"/>
        <end position="143"/>
    </location>
</feature>